<evidence type="ECO:0000313" key="3">
    <source>
        <dbReference type="Proteomes" id="UP001631993"/>
    </source>
</evidence>
<evidence type="ECO:0000313" key="2">
    <source>
        <dbReference type="EMBL" id="MFM9649852.1"/>
    </source>
</evidence>
<comment type="caution">
    <text evidence="2">The sequence shown here is derived from an EMBL/GenBank/DDBJ whole genome shotgun (WGS) entry which is preliminary data.</text>
</comment>
<evidence type="ECO:0000256" key="1">
    <source>
        <dbReference type="SAM" id="MobiDB-lite"/>
    </source>
</evidence>
<dbReference type="RefSeq" id="WP_369279752.1">
    <property type="nucleotide sequence ID" value="NZ_JBJVND010000008.1"/>
</dbReference>
<name>A0ABW9IP57_STRGJ</name>
<dbReference type="Proteomes" id="UP001631993">
    <property type="component" value="Unassembled WGS sequence"/>
</dbReference>
<evidence type="ECO:0008006" key="4">
    <source>
        <dbReference type="Google" id="ProtNLM"/>
    </source>
</evidence>
<keyword evidence="3" id="KW-1185">Reference proteome</keyword>
<proteinExistence type="predicted"/>
<feature type="region of interest" description="Disordered" evidence="1">
    <location>
        <begin position="268"/>
        <end position="287"/>
    </location>
</feature>
<feature type="compositionally biased region" description="Low complexity" evidence="1">
    <location>
        <begin position="149"/>
        <end position="174"/>
    </location>
</feature>
<dbReference type="EMBL" id="JBJVNE010000014">
    <property type="protein sequence ID" value="MFM9649852.1"/>
    <property type="molecule type" value="Genomic_DNA"/>
</dbReference>
<organism evidence="2 3">
    <name type="scientific">Streptomyces galilaeus</name>
    <dbReference type="NCBI Taxonomy" id="33899"/>
    <lineage>
        <taxon>Bacteria</taxon>
        <taxon>Bacillati</taxon>
        <taxon>Actinomycetota</taxon>
        <taxon>Actinomycetes</taxon>
        <taxon>Kitasatosporales</taxon>
        <taxon>Streptomycetaceae</taxon>
        <taxon>Streptomyces</taxon>
    </lineage>
</organism>
<reference evidence="2 3" key="1">
    <citation type="submission" date="2024-12" db="EMBL/GenBank/DDBJ databases">
        <title>Forecasting of Potato common scab and diversities of Pathogenic streptomyces spp. in china.</title>
        <authorList>
            <person name="Handique U."/>
            <person name="Wu J."/>
        </authorList>
    </citation>
    <scope>NUCLEOTIDE SEQUENCE [LARGE SCALE GENOMIC DNA]</scope>
    <source>
        <strain evidence="2 3">ZRIMU1585</strain>
    </source>
</reference>
<feature type="compositionally biased region" description="Acidic residues" evidence="1">
    <location>
        <begin position="278"/>
        <end position="287"/>
    </location>
</feature>
<accession>A0ABW9IP57</accession>
<feature type="compositionally biased region" description="Basic residues" evidence="1">
    <location>
        <begin position="183"/>
        <end position="194"/>
    </location>
</feature>
<protein>
    <recommendedName>
        <fullName evidence="4">MarR family transcriptional regulator</fullName>
    </recommendedName>
</protein>
<gene>
    <name evidence="2" type="ORF">ACKI1S_27350</name>
</gene>
<feature type="region of interest" description="Disordered" evidence="1">
    <location>
        <begin position="98"/>
        <end position="196"/>
    </location>
</feature>
<sequence length="287" mass="30484">MGYELRREIREALGPNVTGLQRAVALEIADDARHDADGRRSRASLKDLARWTGAKDTAVVRNALKRLAEAGWEFRVPIGKGKDGRVLYATPGHAMEFRVPLPPEGAPAPSEGATAHSDAEQAEGAPAHSEGAGAHSEGAPAHSEGAGATPPSQITTHITTTSADAATDQTQQHDTPPPAAPKKTLRKASTKKTAAHPVADELTNAFWEKHGKGRAQSYIAIRSVIRTAIGNGVERNDLARALDLVAREGRSISGATLDIALGRLRGQTGRAPYRDPENQDDYDQEVA</sequence>